<sequence>MTNPFDDNEAVFSVLVNGEGQYSLWPVFADVPEGWTVELSESGREECLAYIEENWTDMRPKSLREAS</sequence>
<dbReference type="Proteomes" id="UP000585836">
    <property type="component" value="Unassembled WGS sequence"/>
</dbReference>
<comment type="caution">
    <text evidence="2">The sequence shown here is derived from an EMBL/GenBank/DDBJ whole genome shotgun (WGS) entry which is preliminary data.</text>
</comment>
<dbReference type="InterPro" id="IPR005153">
    <property type="entry name" value="MbtH-like_dom"/>
</dbReference>
<dbReference type="GO" id="GO:0005829">
    <property type="term" value="C:cytosol"/>
    <property type="evidence" value="ECO:0007669"/>
    <property type="project" value="TreeGrafter"/>
</dbReference>
<protein>
    <submittedName>
        <fullName evidence="2">MbtH protein</fullName>
    </submittedName>
</protein>
<dbReference type="Pfam" id="PF03621">
    <property type="entry name" value="MbtH"/>
    <property type="match status" value="1"/>
</dbReference>
<dbReference type="PANTHER" id="PTHR38444">
    <property type="entry name" value="ENTEROBACTIN BIOSYNTHESIS PROTEIN YBDZ"/>
    <property type="match status" value="1"/>
</dbReference>
<dbReference type="RefSeq" id="WP_184965059.1">
    <property type="nucleotide sequence ID" value="NZ_BAAAWF010000077.1"/>
</dbReference>
<dbReference type="Gene3D" id="3.90.820.10">
    <property type="entry name" value="Structural Genomics, Unknown Function 30-nov-00 1gh9 Mol_id"/>
    <property type="match status" value="1"/>
</dbReference>
<dbReference type="AlphaFoldDB" id="A0A7W9PU36"/>
<dbReference type="SUPFAM" id="SSF160582">
    <property type="entry name" value="MbtH-like"/>
    <property type="match status" value="1"/>
</dbReference>
<evidence type="ECO:0000313" key="3">
    <source>
        <dbReference type="Proteomes" id="UP000585836"/>
    </source>
</evidence>
<dbReference type="InterPro" id="IPR038020">
    <property type="entry name" value="MbtH-like_sf"/>
</dbReference>
<dbReference type="SMART" id="SM00923">
    <property type="entry name" value="MbtH"/>
    <property type="match status" value="1"/>
</dbReference>
<name>A0A7W9PU36_9ACTN</name>
<keyword evidence="3" id="KW-1185">Reference proteome</keyword>
<feature type="domain" description="MbtH-like" evidence="1">
    <location>
        <begin position="3"/>
        <end position="53"/>
    </location>
</feature>
<gene>
    <name evidence="2" type="ORF">FHS34_002936</name>
</gene>
<evidence type="ECO:0000259" key="1">
    <source>
        <dbReference type="SMART" id="SM00923"/>
    </source>
</evidence>
<dbReference type="EMBL" id="JACHJK010000004">
    <property type="protein sequence ID" value="MBB5927478.1"/>
    <property type="molecule type" value="Genomic_DNA"/>
</dbReference>
<dbReference type="PANTHER" id="PTHR38444:SF1">
    <property type="entry name" value="ENTEROBACTIN BIOSYNTHESIS PROTEIN YBDZ"/>
    <property type="match status" value="1"/>
</dbReference>
<reference evidence="2 3" key="1">
    <citation type="submission" date="2020-08" db="EMBL/GenBank/DDBJ databases">
        <title>Genomic Encyclopedia of Type Strains, Phase III (KMG-III): the genomes of soil and plant-associated and newly described type strains.</title>
        <authorList>
            <person name="Whitman W."/>
        </authorList>
    </citation>
    <scope>NUCLEOTIDE SEQUENCE [LARGE SCALE GENOMIC DNA]</scope>
    <source>
        <strain evidence="2 3">CECT 3313</strain>
    </source>
</reference>
<proteinExistence type="predicted"/>
<organism evidence="2 3">
    <name type="scientific">Streptomyces echinatus</name>
    <dbReference type="NCBI Taxonomy" id="67293"/>
    <lineage>
        <taxon>Bacteria</taxon>
        <taxon>Bacillati</taxon>
        <taxon>Actinomycetota</taxon>
        <taxon>Actinomycetes</taxon>
        <taxon>Kitasatosporales</taxon>
        <taxon>Streptomycetaceae</taxon>
        <taxon>Streptomyces</taxon>
    </lineage>
</organism>
<accession>A0A7W9PU36</accession>
<dbReference type="InterPro" id="IPR037407">
    <property type="entry name" value="MLP_fam"/>
</dbReference>
<evidence type="ECO:0000313" key="2">
    <source>
        <dbReference type="EMBL" id="MBB5927478.1"/>
    </source>
</evidence>
<dbReference type="GO" id="GO:0019290">
    <property type="term" value="P:siderophore biosynthetic process"/>
    <property type="evidence" value="ECO:0007669"/>
    <property type="project" value="TreeGrafter"/>
</dbReference>